<dbReference type="Pfam" id="PF00117">
    <property type="entry name" value="GATase"/>
    <property type="match status" value="1"/>
</dbReference>
<dbReference type="InterPro" id="IPR044992">
    <property type="entry name" value="ChyE-like"/>
</dbReference>
<dbReference type="CDD" id="cd01741">
    <property type="entry name" value="GATase1_1"/>
    <property type="match status" value="1"/>
</dbReference>
<dbReference type="STRING" id="946483.Cenrod_1526"/>
<feature type="domain" description="Glutamine amidotransferase" evidence="1">
    <location>
        <begin position="84"/>
        <end position="186"/>
    </location>
</feature>
<gene>
    <name evidence="2" type="ORF">Cenrod_1526</name>
</gene>
<organism evidence="2 3">
    <name type="scientific">Candidatus Symbiobacter mobilis CR</name>
    <dbReference type="NCBI Taxonomy" id="946483"/>
    <lineage>
        <taxon>Bacteria</taxon>
        <taxon>Pseudomonadati</taxon>
        <taxon>Pseudomonadota</taxon>
        <taxon>Betaproteobacteria</taxon>
        <taxon>Burkholderiales</taxon>
        <taxon>Comamonadaceae</taxon>
    </lineage>
</organism>
<keyword evidence="3" id="KW-1185">Reference proteome</keyword>
<dbReference type="HOGENOM" id="CLU_054974_0_1_4"/>
<dbReference type="PROSITE" id="PS51273">
    <property type="entry name" value="GATASE_TYPE_1"/>
    <property type="match status" value="1"/>
</dbReference>
<dbReference type="RefSeq" id="WP_022773305.1">
    <property type="nucleotide sequence ID" value="NC_022576.1"/>
</dbReference>
<evidence type="ECO:0000259" key="1">
    <source>
        <dbReference type="Pfam" id="PF00117"/>
    </source>
</evidence>
<dbReference type="AlphaFoldDB" id="U5N7T0"/>
<dbReference type="PATRIC" id="fig|946483.4.peg.1543"/>
<dbReference type="PANTHER" id="PTHR42695:SF5">
    <property type="entry name" value="GLUTAMINE AMIDOTRANSFERASE YLR126C-RELATED"/>
    <property type="match status" value="1"/>
</dbReference>
<dbReference type="OrthoDB" id="9813383at2"/>
<evidence type="ECO:0000313" key="3">
    <source>
        <dbReference type="Proteomes" id="UP000017184"/>
    </source>
</evidence>
<dbReference type="eggNOG" id="COG0518">
    <property type="taxonomic scope" value="Bacteria"/>
</dbReference>
<reference evidence="2 3" key="1">
    <citation type="journal article" date="2013" name="Genome Biol.">
        <title>Genomic analysis reveals key aspects of prokaryotic symbiosis in the phototrophic consortium "Chlorochromatium aggregatum".</title>
        <authorList>
            <person name="Liu Z."/>
            <person name="Muller J."/>
            <person name="Li T."/>
            <person name="Alvey R.M."/>
            <person name="Vogl K."/>
            <person name="Frigaard N.U."/>
            <person name="Rockwell N.C."/>
            <person name="Boyd E.S."/>
            <person name="Tomsho L.P."/>
            <person name="Schuster S.C."/>
            <person name="Henke P."/>
            <person name="Rohde M."/>
            <person name="Overmann J."/>
            <person name="Bryant D.A."/>
        </authorList>
    </citation>
    <scope>NUCLEOTIDE SEQUENCE [LARGE SCALE GENOMIC DNA]</scope>
    <source>
        <strain evidence="2">CR</strain>
    </source>
</reference>
<evidence type="ECO:0000313" key="2">
    <source>
        <dbReference type="EMBL" id="AGX87611.1"/>
    </source>
</evidence>
<accession>U5N7T0</accession>
<sequence length="243" mass="26348">MTLCILENDDLDPALAPIYGGYAPMFLRMLRDAGYRGAFEVFRPMRNDYPASFDAYDAVLLTGSRADAFADEPWIRTLRAKVDGLLATGKKLVGVCFGHQLVGCCMGARVGRAPQGWGVGRLVYRWLEPEMVGGRTELALLASHQDQVFDLPVGARLLATSDYCPIAAFSVGNAVLCVQPHPEFVVGYSAFLLDKQRDMLGPQRHAVCIQGLAQGHDGPVIARAIVDWIGADDAALVRALQVA</sequence>
<dbReference type="KEGG" id="cbx:Cenrod_1526"/>
<dbReference type="GO" id="GO:0005829">
    <property type="term" value="C:cytosol"/>
    <property type="evidence" value="ECO:0007669"/>
    <property type="project" value="TreeGrafter"/>
</dbReference>
<dbReference type="InterPro" id="IPR029062">
    <property type="entry name" value="Class_I_gatase-like"/>
</dbReference>
<dbReference type="InterPro" id="IPR017926">
    <property type="entry name" value="GATASE"/>
</dbReference>
<protein>
    <submittedName>
        <fullName evidence="2">GMP synthase-like protein</fullName>
    </submittedName>
</protein>
<dbReference type="EMBL" id="CP004885">
    <property type="protein sequence ID" value="AGX87611.1"/>
    <property type="molecule type" value="Genomic_DNA"/>
</dbReference>
<proteinExistence type="predicted"/>
<dbReference type="SUPFAM" id="SSF52317">
    <property type="entry name" value="Class I glutamine amidotransferase-like"/>
    <property type="match status" value="1"/>
</dbReference>
<name>U5N7T0_9BURK</name>
<dbReference type="Gene3D" id="3.40.50.880">
    <property type="match status" value="1"/>
</dbReference>
<dbReference type="PANTHER" id="PTHR42695">
    <property type="entry name" value="GLUTAMINE AMIDOTRANSFERASE YLR126C-RELATED"/>
    <property type="match status" value="1"/>
</dbReference>
<dbReference type="Proteomes" id="UP000017184">
    <property type="component" value="Chromosome"/>
</dbReference>